<dbReference type="EMBL" id="JBHTAS010000001">
    <property type="protein sequence ID" value="MFC7138594.1"/>
    <property type="molecule type" value="Genomic_DNA"/>
</dbReference>
<name>A0ABD5Y2G7_9EURY</name>
<dbReference type="RefSeq" id="WP_274324211.1">
    <property type="nucleotide sequence ID" value="NZ_CP118158.1"/>
</dbReference>
<sequence length="87" mass="8441">MASATRRGGAPLISGLVLAGVATRQVVQSGLTPWSTLALVGGLAAIAVGVAVLTGRGEFEAADGRDRKTSVALAGLAVVSIAVGSVV</sequence>
<keyword evidence="3" id="KW-1185">Reference proteome</keyword>
<organism evidence="2 3">
    <name type="scientific">Halosimplex aquaticum</name>
    <dbReference type="NCBI Taxonomy" id="3026162"/>
    <lineage>
        <taxon>Archaea</taxon>
        <taxon>Methanobacteriati</taxon>
        <taxon>Methanobacteriota</taxon>
        <taxon>Stenosarchaea group</taxon>
        <taxon>Halobacteria</taxon>
        <taxon>Halobacteriales</taxon>
        <taxon>Haloarculaceae</taxon>
        <taxon>Halosimplex</taxon>
    </lineage>
</organism>
<evidence type="ECO:0008006" key="4">
    <source>
        <dbReference type="Google" id="ProtNLM"/>
    </source>
</evidence>
<accession>A0ABD5Y2G7</accession>
<feature type="transmembrane region" description="Helical" evidence="1">
    <location>
        <begin position="69"/>
        <end position="86"/>
    </location>
</feature>
<reference evidence="2 3" key="1">
    <citation type="journal article" date="2019" name="Int. J. Syst. Evol. Microbiol.">
        <title>The Global Catalogue of Microorganisms (GCM) 10K type strain sequencing project: providing services to taxonomists for standard genome sequencing and annotation.</title>
        <authorList>
            <consortium name="The Broad Institute Genomics Platform"/>
            <consortium name="The Broad Institute Genome Sequencing Center for Infectious Disease"/>
            <person name="Wu L."/>
            <person name="Ma J."/>
        </authorList>
    </citation>
    <scope>NUCLEOTIDE SEQUENCE [LARGE SCALE GENOMIC DNA]</scope>
    <source>
        <strain evidence="2 3">XZYJT29</strain>
    </source>
</reference>
<keyword evidence="1" id="KW-0472">Membrane</keyword>
<keyword evidence="1" id="KW-1133">Transmembrane helix</keyword>
<gene>
    <name evidence="2" type="ORF">ACFQMA_01935</name>
</gene>
<evidence type="ECO:0000256" key="1">
    <source>
        <dbReference type="SAM" id="Phobius"/>
    </source>
</evidence>
<comment type="caution">
    <text evidence="2">The sequence shown here is derived from an EMBL/GenBank/DDBJ whole genome shotgun (WGS) entry which is preliminary data.</text>
</comment>
<dbReference type="AlphaFoldDB" id="A0ABD5Y2G7"/>
<keyword evidence="1" id="KW-0812">Transmembrane</keyword>
<proteinExistence type="predicted"/>
<dbReference type="GeneID" id="78818834"/>
<evidence type="ECO:0000313" key="3">
    <source>
        <dbReference type="Proteomes" id="UP001596432"/>
    </source>
</evidence>
<protein>
    <recommendedName>
        <fullName evidence="4">Integral membrane protein</fullName>
    </recommendedName>
</protein>
<evidence type="ECO:0000313" key="2">
    <source>
        <dbReference type="EMBL" id="MFC7138594.1"/>
    </source>
</evidence>
<feature type="transmembrane region" description="Helical" evidence="1">
    <location>
        <begin position="34"/>
        <end position="57"/>
    </location>
</feature>
<dbReference type="Proteomes" id="UP001596432">
    <property type="component" value="Unassembled WGS sequence"/>
</dbReference>